<evidence type="ECO:0000313" key="2">
    <source>
        <dbReference type="Proteomes" id="UP001066276"/>
    </source>
</evidence>
<name>A0AAV7MUN8_PLEWA</name>
<dbReference type="AlphaFoldDB" id="A0AAV7MUN8"/>
<gene>
    <name evidence="1" type="ORF">NDU88_004714</name>
</gene>
<protein>
    <submittedName>
        <fullName evidence="1">Uncharacterized protein</fullName>
    </submittedName>
</protein>
<reference evidence="1" key="1">
    <citation type="journal article" date="2022" name="bioRxiv">
        <title>Sequencing and chromosome-scale assembly of the giantPleurodeles waltlgenome.</title>
        <authorList>
            <person name="Brown T."/>
            <person name="Elewa A."/>
            <person name="Iarovenko S."/>
            <person name="Subramanian E."/>
            <person name="Araus A.J."/>
            <person name="Petzold A."/>
            <person name="Susuki M."/>
            <person name="Suzuki K.-i.T."/>
            <person name="Hayashi T."/>
            <person name="Toyoda A."/>
            <person name="Oliveira C."/>
            <person name="Osipova E."/>
            <person name="Leigh N.D."/>
            <person name="Simon A."/>
            <person name="Yun M.H."/>
        </authorList>
    </citation>
    <scope>NUCLEOTIDE SEQUENCE</scope>
    <source>
        <strain evidence="1">20211129_DDA</strain>
        <tissue evidence="1">Liver</tissue>
    </source>
</reference>
<organism evidence="1 2">
    <name type="scientific">Pleurodeles waltl</name>
    <name type="common">Iberian ribbed newt</name>
    <dbReference type="NCBI Taxonomy" id="8319"/>
    <lineage>
        <taxon>Eukaryota</taxon>
        <taxon>Metazoa</taxon>
        <taxon>Chordata</taxon>
        <taxon>Craniata</taxon>
        <taxon>Vertebrata</taxon>
        <taxon>Euteleostomi</taxon>
        <taxon>Amphibia</taxon>
        <taxon>Batrachia</taxon>
        <taxon>Caudata</taxon>
        <taxon>Salamandroidea</taxon>
        <taxon>Salamandridae</taxon>
        <taxon>Pleurodelinae</taxon>
        <taxon>Pleurodeles</taxon>
    </lineage>
</organism>
<dbReference type="Proteomes" id="UP001066276">
    <property type="component" value="Chromosome 9"/>
</dbReference>
<proteinExistence type="predicted"/>
<accession>A0AAV7MUN8</accession>
<dbReference type="EMBL" id="JANPWB010000013">
    <property type="protein sequence ID" value="KAJ1107322.1"/>
    <property type="molecule type" value="Genomic_DNA"/>
</dbReference>
<evidence type="ECO:0000313" key="1">
    <source>
        <dbReference type="EMBL" id="KAJ1107322.1"/>
    </source>
</evidence>
<keyword evidence="2" id="KW-1185">Reference proteome</keyword>
<sequence length="91" mass="9709">MQGNFQCTICNAADKRHAICFVAEIGAPPASRLGDRHIVAGETTQPLHAAADNDANPMQRGFLTPCDQISHASWLAVKAIVNLHGTEVTCL</sequence>
<comment type="caution">
    <text evidence="1">The sequence shown here is derived from an EMBL/GenBank/DDBJ whole genome shotgun (WGS) entry which is preliminary data.</text>
</comment>